<name>Q21AP0_RHOPB</name>
<organism evidence="1">
    <name type="scientific">Rhodopseudomonas palustris (strain BisB18)</name>
    <dbReference type="NCBI Taxonomy" id="316056"/>
    <lineage>
        <taxon>Bacteria</taxon>
        <taxon>Pseudomonadati</taxon>
        <taxon>Pseudomonadota</taxon>
        <taxon>Alphaproteobacteria</taxon>
        <taxon>Hyphomicrobiales</taxon>
        <taxon>Nitrobacteraceae</taxon>
        <taxon>Rhodopseudomonas</taxon>
    </lineage>
</organism>
<evidence type="ECO:0000313" key="1">
    <source>
        <dbReference type="EMBL" id="ABD86546.1"/>
    </source>
</evidence>
<sequence length="106" mass="11517">MSDDSAELLETARKICGLLELLAEDKIAQRDAKLRTALHEIVGKSVAKQKSVLLMNGTRTQTEIHGATSVHKGDLSSMVGKLQKAHLLDGDAKRPKLAISIPPNFF</sequence>
<proteinExistence type="predicted"/>
<gene>
    <name evidence="1" type="ordered locus">RPC_0976</name>
</gene>
<dbReference type="AlphaFoldDB" id="Q21AP0"/>
<protein>
    <submittedName>
        <fullName evidence="1">Uncharacterized protein</fullName>
    </submittedName>
</protein>
<reference evidence="1" key="1">
    <citation type="submission" date="2006-03" db="EMBL/GenBank/DDBJ databases">
        <title>Complete sequence of Rhodopseudomonas palustris BisB18.</title>
        <authorList>
            <consortium name="US DOE Joint Genome Institute"/>
            <person name="Copeland A."/>
            <person name="Lucas S."/>
            <person name="Lapidus A."/>
            <person name="Barry K."/>
            <person name="Detter J.C."/>
            <person name="Glavina del Rio T."/>
            <person name="Hammon N."/>
            <person name="Israni S."/>
            <person name="Dalin E."/>
            <person name="Tice H."/>
            <person name="Pitluck S."/>
            <person name="Chain P."/>
            <person name="Malfatti S."/>
            <person name="Shin M."/>
            <person name="Vergez L."/>
            <person name="Schmutz J."/>
            <person name="Larimer F."/>
            <person name="Land M."/>
            <person name="Hauser L."/>
            <person name="Pelletier D.A."/>
            <person name="Kyrpides N."/>
            <person name="Anderson I."/>
            <person name="Oda Y."/>
            <person name="Harwood C.S."/>
            <person name="Richardson P."/>
        </authorList>
    </citation>
    <scope>NUCLEOTIDE SEQUENCE [LARGE SCALE GENOMIC DNA]</scope>
    <source>
        <strain evidence="1">BisB18</strain>
    </source>
</reference>
<dbReference type="STRING" id="316056.RPC_0976"/>
<accession>Q21AP0</accession>
<dbReference type="HOGENOM" id="CLU_2107119_0_0_5"/>
<dbReference type="EMBL" id="CP000301">
    <property type="protein sequence ID" value="ABD86546.1"/>
    <property type="molecule type" value="Genomic_DNA"/>
</dbReference>
<dbReference type="KEGG" id="rpc:RPC_0976"/>
<dbReference type="RefSeq" id="WP_011471453.1">
    <property type="nucleotide sequence ID" value="NC_007925.1"/>
</dbReference>